<keyword evidence="5 6" id="KW-0472">Membrane</keyword>
<dbReference type="Proteomes" id="UP000626697">
    <property type="component" value="Unassembled WGS sequence"/>
</dbReference>
<keyword evidence="3 6" id="KW-0812">Transmembrane</keyword>
<comment type="subcellular location">
    <subcellularLocation>
        <location evidence="1">Membrane</location>
        <topology evidence="1">Multi-pass membrane protein</topology>
    </subcellularLocation>
</comment>
<dbReference type="Pfam" id="PF01545">
    <property type="entry name" value="Cation_efflux"/>
    <property type="match status" value="1"/>
</dbReference>
<dbReference type="PANTHER" id="PTHR13414:SF9">
    <property type="entry name" value="PROTON-COUPLED ZINC ANTIPORTER SLC30A9, MITOCHONDRIAL"/>
    <property type="match status" value="1"/>
</dbReference>
<keyword evidence="2" id="KW-0813">Transport</keyword>
<feature type="transmembrane region" description="Helical" evidence="6">
    <location>
        <begin position="76"/>
        <end position="96"/>
    </location>
</feature>
<evidence type="ECO:0000256" key="2">
    <source>
        <dbReference type="ARBA" id="ARBA00022448"/>
    </source>
</evidence>
<feature type="transmembrane region" description="Helical" evidence="6">
    <location>
        <begin position="171"/>
        <end position="192"/>
    </location>
</feature>
<evidence type="ECO:0000256" key="5">
    <source>
        <dbReference type="ARBA" id="ARBA00023136"/>
    </source>
</evidence>
<evidence type="ECO:0000256" key="6">
    <source>
        <dbReference type="SAM" id="Phobius"/>
    </source>
</evidence>
<feature type="transmembrane region" description="Helical" evidence="6">
    <location>
        <begin position="204"/>
        <end position="222"/>
    </location>
</feature>
<feature type="domain" description="Cation efflux protein transmembrane" evidence="7">
    <location>
        <begin position="16"/>
        <end position="225"/>
    </location>
</feature>
<feature type="transmembrane region" description="Helical" evidence="6">
    <location>
        <begin position="15"/>
        <end position="35"/>
    </location>
</feature>
<gene>
    <name evidence="9" type="ORF">HNP81_002317</name>
</gene>
<dbReference type="Gene3D" id="3.30.70.1350">
    <property type="entry name" value="Cation efflux protein, cytoplasmic domain"/>
    <property type="match status" value="1"/>
</dbReference>
<dbReference type="Gene3D" id="1.20.1510.10">
    <property type="entry name" value="Cation efflux protein transmembrane domain"/>
    <property type="match status" value="1"/>
</dbReference>
<proteinExistence type="predicted"/>
<evidence type="ECO:0000259" key="8">
    <source>
        <dbReference type="Pfam" id="PF16916"/>
    </source>
</evidence>
<dbReference type="InterPro" id="IPR036837">
    <property type="entry name" value="Cation_efflux_CTD_sf"/>
</dbReference>
<dbReference type="Pfam" id="PF16916">
    <property type="entry name" value="ZT_dimer"/>
    <property type="match status" value="1"/>
</dbReference>
<evidence type="ECO:0000256" key="3">
    <source>
        <dbReference type="ARBA" id="ARBA00022692"/>
    </source>
</evidence>
<reference evidence="9 10" key="1">
    <citation type="submission" date="2020-08" db="EMBL/GenBank/DDBJ databases">
        <title>Genomic Encyclopedia of Type Strains, Phase IV (KMG-IV): sequencing the most valuable type-strain genomes for metagenomic binning, comparative biology and taxonomic classification.</title>
        <authorList>
            <person name="Goeker M."/>
        </authorList>
    </citation>
    <scope>NUCLEOTIDE SEQUENCE [LARGE SCALE GENOMIC DNA]</scope>
    <source>
        <strain evidence="9 10">DSM 105481</strain>
    </source>
</reference>
<dbReference type="EMBL" id="JACJHX010000006">
    <property type="protein sequence ID" value="MBA9027027.1"/>
    <property type="molecule type" value="Genomic_DNA"/>
</dbReference>
<dbReference type="RefSeq" id="WP_028391344.1">
    <property type="nucleotide sequence ID" value="NZ_JACJHX010000006.1"/>
</dbReference>
<dbReference type="SUPFAM" id="SSF161111">
    <property type="entry name" value="Cation efflux protein transmembrane domain-like"/>
    <property type="match status" value="1"/>
</dbReference>
<feature type="transmembrane region" description="Helical" evidence="6">
    <location>
        <begin position="116"/>
        <end position="135"/>
    </location>
</feature>
<evidence type="ECO:0000313" key="9">
    <source>
        <dbReference type="EMBL" id="MBA9027027.1"/>
    </source>
</evidence>
<keyword evidence="4 6" id="KW-1133">Transmembrane helix</keyword>
<keyword evidence="10" id="KW-1185">Reference proteome</keyword>
<dbReference type="PANTHER" id="PTHR13414">
    <property type="entry name" value="HUEL-CATION TRANSPORTER"/>
    <property type="match status" value="1"/>
</dbReference>
<evidence type="ECO:0000256" key="1">
    <source>
        <dbReference type="ARBA" id="ARBA00004141"/>
    </source>
</evidence>
<feature type="domain" description="Cation efflux protein cytoplasmic" evidence="8">
    <location>
        <begin position="234"/>
        <end position="307"/>
    </location>
</feature>
<accession>A0ABR6CRP8</accession>
<evidence type="ECO:0000313" key="10">
    <source>
        <dbReference type="Proteomes" id="UP000626697"/>
    </source>
</evidence>
<dbReference type="InterPro" id="IPR058533">
    <property type="entry name" value="Cation_efflux_TM"/>
</dbReference>
<name>A0ABR6CRP8_9BACI</name>
<dbReference type="InterPro" id="IPR002524">
    <property type="entry name" value="Cation_efflux"/>
</dbReference>
<dbReference type="InterPro" id="IPR040177">
    <property type="entry name" value="SLC30A9"/>
</dbReference>
<evidence type="ECO:0000256" key="4">
    <source>
        <dbReference type="ARBA" id="ARBA00022989"/>
    </source>
</evidence>
<evidence type="ECO:0000259" key="7">
    <source>
        <dbReference type="Pfam" id="PF01545"/>
    </source>
</evidence>
<organism evidence="9 10">
    <name type="scientific">Peribacillus huizhouensis</name>
    <dbReference type="NCBI Taxonomy" id="1501239"/>
    <lineage>
        <taxon>Bacteria</taxon>
        <taxon>Bacillati</taxon>
        <taxon>Bacillota</taxon>
        <taxon>Bacilli</taxon>
        <taxon>Bacillales</taxon>
        <taxon>Bacillaceae</taxon>
        <taxon>Peribacillus</taxon>
    </lineage>
</organism>
<sequence length="328" mass="35320">MSELLRLLKQGNKSAIIAACVNAIIAILKAVAYFITGNVAMFAEMLHSIGDAANQFFVFIGSALSKKAPTDRFPEGFGRLVNLVLLGAVLIVGIMSYETVKEGIHHIIHPAHSAGIVINLTVLIAAVILEAFVLFKAMKEVLHETGVEASGIQIATKSFGAYKKAKPATKLVFLEDFVATAGGVLAIVAILLSHYTMFAQAEGVASVMIGGMMFFVVGRVFLDNAAGVLGESDTEIRNKIGDMVIKDPDVKDIQEITVLKEGEHLHVELEVELDASITIAEADDIKDRLVEAISNERGVTDVIVEFDEDDGVQTWKENSLQTNDPKGK</sequence>
<comment type="caution">
    <text evidence="9">The sequence shown here is derived from an EMBL/GenBank/DDBJ whole genome shotgun (WGS) entry which is preliminary data.</text>
</comment>
<dbReference type="InterPro" id="IPR027470">
    <property type="entry name" value="Cation_efflux_CTD"/>
</dbReference>
<dbReference type="NCBIfam" id="TIGR01297">
    <property type="entry name" value="CDF"/>
    <property type="match status" value="1"/>
</dbReference>
<protein>
    <submittedName>
        <fullName evidence="9">Cation diffusion facilitator family transporter</fullName>
    </submittedName>
</protein>
<dbReference type="InterPro" id="IPR027469">
    <property type="entry name" value="Cation_efflux_TMD_sf"/>
</dbReference>
<dbReference type="SUPFAM" id="SSF160240">
    <property type="entry name" value="Cation efflux protein cytoplasmic domain-like"/>
    <property type="match status" value="1"/>
</dbReference>